<dbReference type="GO" id="GO:0016787">
    <property type="term" value="F:hydrolase activity"/>
    <property type="evidence" value="ECO:0007669"/>
    <property type="project" value="UniProtKB-KW"/>
</dbReference>
<organism evidence="3 4">
    <name type="scientific">Amycolatopsis sulphurea</name>
    <dbReference type="NCBI Taxonomy" id="76022"/>
    <lineage>
        <taxon>Bacteria</taxon>
        <taxon>Bacillati</taxon>
        <taxon>Actinomycetota</taxon>
        <taxon>Actinomycetes</taxon>
        <taxon>Pseudonocardiales</taxon>
        <taxon>Pseudonocardiaceae</taxon>
        <taxon>Amycolatopsis</taxon>
    </lineage>
</organism>
<dbReference type="Proteomes" id="UP000243542">
    <property type="component" value="Unassembled WGS sequence"/>
</dbReference>
<comment type="caution">
    <text evidence="3">The sequence shown here is derived from an EMBL/GenBank/DDBJ whole genome shotgun (WGS) entry which is preliminary data.</text>
</comment>
<evidence type="ECO:0000313" key="3">
    <source>
        <dbReference type="EMBL" id="PFG57227.1"/>
    </source>
</evidence>
<evidence type="ECO:0000256" key="1">
    <source>
        <dbReference type="ARBA" id="ARBA00008645"/>
    </source>
</evidence>
<proteinExistence type="inferred from homology"/>
<dbReference type="InterPro" id="IPR029058">
    <property type="entry name" value="AB_hydrolase_fold"/>
</dbReference>
<evidence type="ECO:0000256" key="2">
    <source>
        <dbReference type="ARBA" id="ARBA00022801"/>
    </source>
</evidence>
<dbReference type="AlphaFoldDB" id="A0A2A9G0H8"/>
<dbReference type="Pfam" id="PF06500">
    <property type="entry name" value="FrsA-like"/>
    <property type="match status" value="1"/>
</dbReference>
<name>A0A2A9G0H8_9PSEU</name>
<dbReference type="InterPro" id="IPR010520">
    <property type="entry name" value="FrsA-like"/>
</dbReference>
<protein>
    <submittedName>
        <fullName evidence="3">Alpha/beta hydrolase family protein DUF1100</fullName>
    </submittedName>
</protein>
<dbReference type="EMBL" id="PDJK01000001">
    <property type="protein sequence ID" value="PFG57227.1"/>
    <property type="molecule type" value="Genomic_DNA"/>
</dbReference>
<reference evidence="3 4" key="1">
    <citation type="submission" date="2017-10" db="EMBL/GenBank/DDBJ databases">
        <title>Sequencing the genomes of 1000 actinobacteria strains.</title>
        <authorList>
            <person name="Klenk H.-P."/>
        </authorList>
    </citation>
    <scope>NUCLEOTIDE SEQUENCE [LARGE SCALE GENOMIC DNA]</scope>
    <source>
        <strain evidence="3 4">DSM 46092</strain>
    </source>
</reference>
<dbReference type="InterPro" id="IPR050261">
    <property type="entry name" value="FrsA_esterase"/>
</dbReference>
<dbReference type="RefSeq" id="WP_098509849.1">
    <property type="nucleotide sequence ID" value="NZ_JBIAKZ010000010.1"/>
</dbReference>
<keyword evidence="2 3" id="KW-0378">Hydrolase</keyword>
<keyword evidence="4" id="KW-1185">Reference proteome</keyword>
<evidence type="ECO:0000313" key="4">
    <source>
        <dbReference type="Proteomes" id="UP000243542"/>
    </source>
</evidence>
<sequence>MTSRAIGQSWALDAAIAQGGFDALHPQARGSLEMIGVDHSDFERVFSQVKAGAMMPKAWAGVAEQVETRAAHYRRTGFLATAADFAQRSATLWCGALGALPVGDARRAVFREHLNRCVDHIGDLRGGRVRRVVLDFEGGHLYGLLHLPAGDVRAAPAVILGPGMDMVKEHFLSPAERYYTSRGMVALSIDGPGQGETRESGVTVGVTNSERALAHWIDYLTGLPEVAADRIGMFGVSMGGYWGHRLAAADRRLAALASFEGVTGEFTTIFERAQPSFKRNYLQMSGYTDEEAFDRELAPRLPLGDLVRDIVCPVLIGIGEFDELSSLEEIIASYERITAPKEIRVYENEFHPLGGVAAEMMRFGADWLERVLAGELAEPGRDERYYVRCDGEVTEGTAEPDWWRGAVPSALRASRSE</sequence>
<dbReference type="SUPFAM" id="SSF53474">
    <property type="entry name" value="alpha/beta-Hydrolases"/>
    <property type="match status" value="1"/>
</dbReference>
<accession>A0A2A9G0H8</accession>
<dbReference type="PANTHER" id="PTHR22946:SF12">
    <property type="entry name" value="CONIDIAL PIGMENT BIOSYNTHESIS PROTEIN AYG1 (AFU_ORTHOLOGUE AFUA_2G17550)"/>
    <property type="match status" value="1"/>
</dbReference>
<dbReference type="PANTHER" id="PTHR22946">
    <property type="entry name" value="DIENELACTONE HYDROLASE DOMAIN-CONTAINING PROTEIN-RELATED"/>
    <property type="match status" value="1"/>
</dbReference>
<gene>
    <name evidence="3" type="ORF">ATK36_0792</name>
</gene>
<comment type="similarity">
    <text evidence="1">Belongs to the AB hydrolase superfamily.</text>
</comment>
<dbReference type="Gene3D" id="3.40.50.1820">
    <property type="entry name" value="alpha/beta hydrolase"/>
    <property type="match status" value="1"/>
</dbReference>